<comment type="caution">
    <text evidence="1">The sequence shown here is derived from an EMBL/GenBank/DDBJ whole genome shotgun (WGS) entry which is preliminary data.</text>
</comment>
<sequence length="217" mass="23774">MSSGPTDAELNEVLSLVQSRVTPEMHQILVTPFTAAEVKQAIFAFELDHHLQSSQRSNGGYVAIKLDMRKTYDRVEWTFLHGVLLRLGFNHRFVGLIMMLVTIVSYSITLNDVFSCLIQDAEHRGRLIRVAMAPQAPRVSHLLLVDDTLVLCEATTEQISEFGGFNGRFSVAQSKRKEGSLGSMEEAVLATSSRGVGISGIKGVQSSTTSKTGVGEF</sequence>
<evidence type="ECO:0008006" key="2">
    <source>
        <dbReference type="Google" id="ProtNLM"/>
    </source>
</evidence>
<evidence type="ECO:0000313" key="1">
    <source>
        <dbReference type="EMBL" id="KAL0410967.1"/>
    </source>
</evidence>
<gene>
    <name evidence="1" type="ORF">Slati_3686400</name>
</gene>
<name>A0AAW2U2A8_9LAMI</name>
<dbReference type="AlphaFoldDB" id="A0AAW2U2A8"/>
<accession>A0AAW2U2A8</accession>
<reference evidence="1" key="2">
    <citation type="journal article" date="2024" name="Plant">
        <title>Genomic evolution and insights into agronomic trait innovations of Sesamum species.</title>
        <authorList>
            <person name="Miao H."/>
            <person name="Wang L."/>
            <person name="Qu L."/>
            <person name="Liu H."/>
            <person name="Sun Y."/>
            <person name="Le M."/>
            <person name="Wang Q."/>
            <person name="Wei S."/>
            <person name="Zheng Y."/>
            <person name="Lin W."/>
            <person name="Duan Y."/>
            <person name="Cao H."/>
            <person name="Xiong S."/>
            <person name="Wang X."/>
            <person name="Wei L."/>
            <person name="Li C."/>
            <person name="Ma Q."/>
            <person name="Ju M."/>
            <person name="Zhao R."/>
            <person name="Li G."/>
            <person name="Mu C."/>
            <person name="Tian Q."/>
            <person name="Mei H."/>
            <person name="Zhang T."/>
            <person name="Gao T."/>
            <person name="Zhang H."/>
        </authorList>
    </citation>
    <scope>NUCLEOTIDE SEQUENCE</scope>
    <source>
        <strain evidence="1">KEN1</strain>
    </source>
</reference>
<dbReference type="EMBL" id="JACGWN010000013">
    <property type="protein sequence ID" value="KAL0410967.1"/>
    <property type="molecule type" value="Genomic_DNA"/>
</dbReference>
<reference evidence="1" key="1">
    <citation type="submission" date="2020-06" db="EMBL/GenBank/DDBJ databases">
        <authorList>
            <person name="Li T."/>
            <person name="Hu X."/>
            <person name="Zhang T."/>
            <person name="Song X."/>
            <person name="Zhang H."/>
            <person name="Dai N."/>
            <person name="Sheng W."/>
            <person name="Hou X."/>
            <person name="Wei L."/>
        </authorList>
    </citation>
    <scope>NUCLEOTIDE SEQUENCE</scope>
    <source>
        <strain evidence="1">KEN1</strain>
        <tissue evidence="1">Leaf</tissue>
    </source>
</reference>
<organism evidence="1">
    <name type="scientific">Sesamum latifolium</name>
    <dbReference type="NCBI Taxonomy" id="2727402"/>
    <lineage>
        <taxon>Eukaryota</taxon>
        <taxon>Viridiplantae</taxon>
        <taxon>Streptophyta</taxon>
        <taxon>Embryophyta</taxon>
        <taxon>Tracheophyta</taxon>
        <taxon>Spermatophyta</taxon>
        <taxon>Magnoliopsida</taxon>
        <taxon>eudicotyledons</taxon>
        <taxon>Gunneridae</taxon>
        <taxon>Pentapetalae</taxon>
        <taxon>asterids</taxon>
        <taxon>lamiids</taxon>
        <taxon>Lamiales</taxon>
        <taxon>Pedaliaceae</taxon>
        <taxon>Sesamum</taxon>
    </lineage>
</organism>
<proteinExistence type="predicted"/>
<protein>
    <recommendedName>
        <fullName evidence="2">Reverse transcriptase domain-containing protein</fullName>
    </recommendedName>
</protein>